<gene>
    <name evidence="3" type="ORF">CR513_47793</name>
</gene>
<evidence type="ECO:0000259" key="2">
    <source>
        <dbReference type="Pfam" id="PF25597"/>
    </source>
</evidence>
<evidence type="ECO:0000313" key="4">
    <source>
        <dbReference type="Proteomes" id="UP000257109"/>
    </source>
</evidence>
<evidence type="ECO:0000259" key="1">
    <source>
        <dbReference type="Pfam" id="PF03732"/>
    </source>
</evidence>
<dbReference type="PANTHER" id="PTHR33223">
    <property type="entry name" value="CCHC-TYPE DOMAIN-CONTAINING PROTEIN"/>
    <property type="match status" value="1"/>
</dbReference>
<evidence type="ECO:0000313" key="3">
    <source>
        <dbReference type="EMBL" id="RDX72684.1"/>
    </source>
</evidence>
<keyword evidence="4" id="KW-1185">Reference proteome</keyword>
<dbReference type="InterPro" id="IPR005162">
    <property type="entry name" value="Retrotrans_gag_dom"/>
</dbReference>
<organism evidence="3 4">
    <name type="scientific">Mucuna pruriens</name>
    <name type="common">Velvet bean</name>
    <name type="synonym">Dolichos pruriens</name>
    <dbReference type="NCBI Taxonomy" id="157652"/>
    <lineage>
        <taxon>Eukaryota</taxon>
        <taxon>Viridiplantae</taxon>
        <taxon>Streptophyta</taxon>
        <taxon>Embryophyta</taxon>
        <taxon>Tracheophyta</taxon>
        <taxon>Spermatophyta</taxon>
        <taxon>Magnoliopsida</taxon>
        <taxon>eudicotyledons</taxon>
        <taxon>Gunneridae</taxon>
        <taxon>Pentapetalae</taxon>
        <taxon>rosids</taxon>
        <taxon>fabids</taxon>
        <taxon>Fabales</taxon>
        <taxon>Fabaceae</taxon>
        <taxon>Papilionoideae</taxon>
        <taxon>50 kb inversion clade</taxon>
        <taxon>NPAAA clade</taxon>
        <taxon>indigoferoid/millettioid clade</taxon>
        <taxon>Phaseoleae</taxon>
        <taxon>Mucuna</taxon>
    </lineage>
</organism>
<dbReference type="AlphaFoldDB" id="A0A371F360"/>
<protein>
    <submittedName>
        <fullName evidence="3">Uncharacterized protein</fullName>
    </submittedName>
</protein>
<dbReference type="Pfam" id="PF25597">
    <property type="entry name" value="SH3_retrovirus"/>
    <property type="match status" value="1"/>
</dbReference>
<feature type="non-terminal residue" evidence="3">
    <location>
        <position position="1"/>
    </location>
</feature>
<dbReference type="InterPro" id="IPR057670">
    <property type="entry name" value="SH3_retrovirus"/>
</dbReference>
<dbReference type="OrthoDB" id="1750639at2759"/>
<sequence length="372" mass="42921">VTTLIKKNFLLVNRQPQKLGQLLKFGFIINVLDIHCLGYLRQYFYIYLQKSLSSPLKHHCATFSSSNNKSLEPFDHINFDVWGPASNSISGVCQICVAFVHSHNPHRGKLDPKVIKCVFIGYPSNKKGFNVIVLQVVDSLFQWMLLFMKHNHSLLVLYFRGELSRSRDVQIQVQEVKPTQDVQVQDVQVQVQEVTPTQDVQVQEVTKPTLVPEQVQMSKLDVSIPDNSLKDVTDDMPIVLRKGKRSNVKYPISQFHLFVLHQSFIATIDTIKIMKEEMEALEKNSTWEIVDRPKMTKNPLIIHLAMYCRKMATHIHDDKVLIHCFQDSLTGAALNWYVSLEQGCIKAWRDLVEAFLKQYKYNEDIASDHSRL</sequence>
<proteinExistence type="predicted"/>
<feature type="domain" description="Retrotransposon gag" evidence="1">
    <location>
        <begin position="327"/>
        <end position="368"/>
    </location>
</feature>
<dbReference type="Pfam" id="PF03732">
    <property type="entry name" value="Retrotrans_gag"/>
    <property type="match status" value="1"/>
</dbReference>
<comment type="caution">
    <text evidence="3">The sequence shown here is derived from an EMBL/GenBank/DDBJ whole genome shotgun (WGS) entry which is preliminary data.</text>
</comment>
<dbReference type="PANTHER" id="PTHR33223:SF8">
    <property type="entry name" value="OS04G0172440 PROTEIN"/>
    <property type="match status" value="1"/>
</dbReference>
<name>A0A371F360_MUCPR</name>
<dbReference type="EMBL" id="QJKJ01010803">
    <property type="protein sequence ID" value="RDX72684.1"/>
    <property type="molecule type" value="Genomic_DNA"/>
</dbReference>
<accession>A0A371F360</accession>
<feature type="domain" description="Retroviral polymerase SH3-like" evidence="2">
    <location>
        <begin position="96"/>
        <end position="131"/>
    </location>
</feature>
<reference evidence="3" key="1">
    <citation type="submission" date="2018-05" db="EMBL/GenBank/DDBJ databases">
        <title>Draft genome of Mucuna pruriens seed.</title>
        <authorList>
            <person name="Nnadi N.E."/>
            <person name="Vos R."/>
            <person name="Hasami M.H."/>
            <person name="Devisetty U.K."/>
            <person name="Aguiy J.C."/>
        </authorList>
    </citation>
    <scope>NUCLEOTIDE SEQUENCE [LARGE SCALE GENOMIC DNA]</scope>
    <source>
        <strain evidence="3">JCA_2017</strain>
    </source>
</reference>
<dbReference type="Proteomes" id="UP000257109">
    <property type="component" value="Unassembled WGS sequence"/>
</dbReference>